<gene>
    <name evidence="1" type="ORF">RHMOL_Rhmol10G0069500</name>
</gene>
<keyword evidence="2" id="KW-1185">Reference proteome</keyword>
<evidence type="ECO:0000313" key="1">
    <source>
        <dbReference type="EMBL" id="KAI8534190.1"/>
    </source>
</evidence>
<reference evidence="1" key="1">
    <citation type="submission" date="2022-02" db="EMBL/GenBank/DDBJ databases">
        <title>Plant Genome Project.</title>
        <authorList>
            <person name="Zhang R.-G."/>
        </authorList>
    </citation>
    <scope>NUCLEOTIDE SEQUENCE</scope>
    <source>
        <strain evidence="1">AT1</strain>
    </source>
</reference>
<name>A0ACC0LZS3_RHOML</name>
<proteinExistence type="predicted"/>
<organism evidence="1 2">
    <name type="scientific">Rhododendron molle</name>
    <name type="common">Chinese azalea</name>
    <name type="synonym">Azalea mollis</name>
    <dbReference type="NCBI Taxonomy" id="49168"/>
    <lineage>
        <taxon>Eukaryota</taxon>
        <taxon>Viridiplantae</taxon>
        <taxon>Streptophyta</taxon>
        <taxon>Embryophyta</taxon>
        <taxon>Tracheophyta</taxon>
        <taxon>Spermatophyta</taxon>
        <taxon>Magnoliopsida</taxon>
        <taxon>eudicotyledons</taxon>
        <taxon>Gunneridae</taxon>
        <taxon>Pentapetalae</taxon>
        <taxon>asterids</taxon>
        <taxon>Ericales</taxon>
        <taxon>Ericaceae</taxon>
        <taxon>Ericoideae</taxon>
        <taxon>Rhodoreae</taxon>
        <taxon>Rhododendron</taxon>
    </lineage>
</organism>
<accession>A0ACC0LZS3</accession>
<sequence>MNHPHMAKGTATTRSASRSSSTSRPTAAEARATTTARNGLISEEDGDDAIVFGCKQIGLEEFADFAARDGGGKSNNNSKEIGDAFEMYDRDRNGTISVDRAGVG</sequence>
<dbReference type="EMBL" id="CM046397">
    <property type="protein sequence ID" value="KAI8534190.1"/>
    <property type="molecule type" value="Genomic_DNA"/>
</dbReference>
<evidence type="ECO:0000313" key="2">
    <source>
        <dbReference type="Proteomes" id="UP001062846"/>
    </source>
</evidence>
<dbReference type="Proteomes" id="UP001062846">
    <property type="component" value="Chromosome 10"/>
</dbReference>
<comment type="caution">
    <text evidence="1">The sequence shown here is derived from an EMBL/GenBank/DDBJ whole genome shotgun (WGS) entry which is preliminary data.</text>
</comment>
<protein>
    <submittedName>
        <fullName evidence="1">Uncharacterized protein</fullName>
    </submittedName>
</protein>